<protein>
    <submittedName>
        <fullName evidence="6">Transcriptional regulator, MarR family</fullName>
    </submittedName>
</protein>
<name>T0ZVI3_9ZZZZ</name>
<dbReference type="Gene3D" id="1.10.10.10">
    <property type="entry name" value="Winged helix-like DNA-binding domain superfamily/Winged helix DNA-binding domain"/>
    <property type="match status" value="1"/>
</dbReference>
<evidence type="ECO:0000256" key="1">
    <source>
        <dbReference type="ARBA" id="ARBA00023015"/>
    </source>
</evidence>
<feature type="domain" description="HTH hxlR-type" evidence="5">
    <location>
        <begin position="59"/>
        <end position="162"/>
    </location>
</feature>
<dbReference type="InterPro" id="IPR036390">
    <property type="entry name" value="WH_DNA-bd_sf"/>
</dbReference>
<keyword evidence="3" id="KW-0804">Transcription</keyword>
<evidence type="ECO:0000313" key="6">
    <source>
        <dbReference type="EMBL" id="EQD52281.1"/>
    </source>
</evidence>
<dbReference type="PROSITE" id="PS51118">
    <property type="entry name" value="HTH_HXLR"/>
    <property type="match status" value="1"/>
</dbReference>
<keyword evidence="2" id="KW-0238">DNA-binding</keyword>
<dbReference type="Pfam" id="PF01638">
    <property type="entry name" value="HxlR"/>
    <property type="match status" value="1"/>
</dbReference>
<dbReference type="InterPro" id="IPR036388">
    <property type="entry name" value="WH-like_DNA-bd_sf"/>
</dbReference>
<dbReference type="PANTHER" id="PTHR33204">
    <property type="entry name" value="TRANSCRIPTIONAL REGULATOR, MARR FAMILY"/>
    <property type="match status" value="1"/>
</dbReference>
<dbReference type="EMBL" id="AUZZ01004684">
    <property type="protein sequence ID" value="EQD52281.1"/>
    <property type="molecule type" value="Genomic_DNA"/>
</dbReference>
<evidence type="ECO:0000256" key="4">
    <source>
        <dbReference type="SAM" id="MobiDB-lite"/>
    </source>
</evidence>
<proteinExistence type="predicted"/>
<dbReference type="GO" id="GO:0003677">
    <property type="term" value="F:DNA binding"/>
    <property type="evidence" value="ECO:0007669"/>
    <property type="project" value="UniProtKB-KW"/>
</dbReference>
<dbReference type="SUPFAM" id="SSF46785">
    <property type="entry name" value="Winged helix' DNA-binding domain"/>
    <property type="match status" value="1"/>
</dbReference>
<comment type="caution">
    <text evidence="6">The sequence shown here is derived from an EMBL/GenBank/DDBJ whole genome shotgun (WGS) entry which is preliminary data.</text>
</comment>
<dbReference type="AlphaFoldDB" id="T0ZVI3"/>
<accession>T0ZVI3</accession>
<organism evidence="6">
    <name type="scientific">mine drainage metagenome</name>
    <dbReference type="NCBI Taxonomy" id="410659"/>
    <lineage>
        <taxon>unclassified sequences</taxon>
        <taxon>metagenomes</taxon>
        <taxon>ecological metagenomes</taxon>
    </lineage>
</organism>
<evidence type="ECO:0000259" key="5">
    <source>
        <dbReference type="PROSITE" id="PS51118"/>
    </source>
</evidence>
<dbReference type="InterPro" id="IPR002577">
    <property type="entry name" value="HTH_HxlR"/>
</dbReference>
<sequence>MAKMAAQRRVGARGKGGRSARPPARRELEASFREFGRVASDFTRSLEGRVDRRSASLDAPRTGKRTPVPHGLFGKWTLDILELLSSGRALGFGELRSDLRTISSRVLSSKLHRLEADGLVYREVLPTRPPRASYGLTERGMTVARLGEPMLLFLRYGGNLYVHERATPARAPLPTPPAPGRR</sequence>
<gene>
    <name evidence="6" type="ORF">B2A_06603</name>
</gene>
<keyword evidence="1" id="KW-0805">Transcription regulation</keyword>
<evidence type="ECO:0000256" key="3">
    <source>
        <dbReference type="ARBA" id="ARBA00023163"/>
    </source>
</evidence>
<reference evidence="6" key="1">
    <citation type="submission" date="2013-08" db="EMBL/GenBank/DDBJ databases">
        <authorList>
            <person name="Mendez C."/>
            <person name="Richter M."/>
            <person name="Ferrer M."/>
            <person name="Sanchez J."/>
        </authorList>
    </citation>
    <scope>NUCLEOTIDE SEQUENCE</scope>
</reference>
<evidence type="ECO:0000256" key="2">
    <source>
        <dbReference type="ARBA" id="ARBA00023125"/>
    </source>
</evidence>
<reference evidence="6" key="2">
    <citation type="journal article" date="2014" name="ISME J.">
        <title>Microbial stratification in low pH oxic and suboxic macroscopic growths along an acid mine drainage.</title>
        <authorList>
            <person name="Mendez-Garcia C."/>
            <person name="Mesa V."/>
            <person name="Sprenger R.R."/>
            <person name="Richter M."/>
            <person name="Diez M.S."/>
            <person name="Solano J."/>
            <person name="Bargiela R."/>
            <person name="Golyshina O.V."/>
            <person name="Manteca A."/>
            <person name="Ramos J.L."/>
            <person name="Gallego J.R."/>
            <person name="Llorente I."/>
            <person name="Martins Dos Santos V.A."/>
            <person name="Jensen O.N."/>
            <person name="Pelaez A.I."/>
            <person name="Sanchez J."/>
            <person name="Ferrer M."/>
        </authorList>
    </citation>
    <scope>NUCLEOTIDE SEQUENCE</scope>
</reference>
<feature type="region of interest" description="Disordered" evidence="4">
    <location>
        <begin position="1"/>
        <end position="26"/>
    </location>
</feature>